<evidence type="ECO:0000256" key="3">
    <source>
        <dbReference type="ARBA" id="ARBA00022679"/>
    </source>
</evidence>
<comment type="caution">
    <text evidence="5">The sequence shown here is derived from an EMBL/GenBank/DDBJ whole genome shotgun (WGS) entry which is preliminary data.</text>
</comment>
<evidence type="ECO:0000256" key="4">
    <source>
        <dbReference type="ARBA" id="ARBA00022691"/>
    </source>
</evidence>
<keyword evidence="3 5" id="KW-0808">Transferase</keyword>
<evidence type="ECO:0000256" key="2">
    <source>
        <dbReference type="ARBA" id="ARBA00022603"/>
    </source>
</evidence>
<dbReference type="Gene3D" id="3.40.50.150">
    <property type="entry name" value="Vaccinia Virus protein VP39"/>
    <property type="match status" value="1"/>
</dbReference>
<protein>
    <submittedName>
        <fullName evidence="5">Thiopurine S-methyltransferase</fullName>
        <ecNumber evidence="5">2.1.1.67</ecNumber>
    </submittedName>
</protein>
<organism evidence="5 6">
    <name type="scientific">Candidatus Accumulibacter adjunctus</name>
    <dbReference type="NCBI Taxonomy" id="1454001"/>
    <lineage>
        <taxon>Bacteria</taxon>
        <taxon>Pseudomonadati</taxon>
        <taxon>Pseudomonadota</taxon>
        <taxon>Betaproteobacteria</taxon>
        <taxon>Candidatus Accumulibacter</taxon>
    </lineage>
</organism>
<dbReference type="PANTHER" id="PTHR32183:SF11">
    <property type="entry name" value="THIOL METHYLTRANSFERASE 2-RELATED"/>
    <property type="match status" value="1"/>
</dbReference>
<evidence type="ECO:0000313" key="5">
    <source>
        <dbReference type="EMBL" id="EXI68365.1"/>
    </source>
</evidence>
<proteinExistence type="predicted"/>
<keyword evidence="2 5" id="KW-0489">Methyltransferase</keyword>
<gene>
    <name evidence="5" type="primary">tpm</name>
    <name evidence="5" type="ORF">AW08_01146</name>
</gene>
<accession>A0A011NUU0</accession>
<reference evidence="5" key="1">
    <citation type="submission" date="2014-02" db="EMBL/GenBank/DDBJ databases">
        <title>Expanding our view of genomic diversity in Candidatus Accumulibacter clades.</title>
        <authorList>
            <person name="Skennerton C.T."/>
            <person name="Barr J.J."/>
            <person name="Slater F.R."/>
            <person name="Bond P.L."/>
            <person name="Tyson G.W."/>
        </authorList>
    </citation>
    <scope>NUCLEOTIDE SEQUENCE [LARGE SCALE GENOMIC DNA]</scope>
</reference>
<dbReference type="AlphaFoldDB" id="A0A011NUU0"/>
<dbReference type="InterPro" id="IPR008854">
    <property type="entry name" value="TPMT"/>
</dbReference>
<dbReference type="CDD" id="cd02440">
    <property type="entry name" value="AdoMet_MTases"/>
    <property type="match status" value="1"/>
</dbReference>
<dbReference type="EC" id="2.1.1.67" evidence="5"/>
<sequence>MSEKPACQQPELADFWDHRFRSGVTPWETGTAPLELRRFVATGTAAIDPAAATAGRQTPRVLVPGCGSGLDAAYLDRQGWQVTALDFSTAAIELARQTVGDSWRGALLAADFFSFVPAQPFDLIYERAFLCALPRHLWPQYGRRVAELLPAGGLLAGYFFLTAELRGPPFGILPEQLAALLSPAFACREDRAVSDSLPVFAGRERWQVWQRL</sequence>
<dbReference type="PANTHER" id="PTHR32183">
    <property type="match status" value="1"/>
</dbReference>
<dbReference type="EMBL" id="JFAX01000005">
    <property type="protein sequence ID" value="EXI68365.1"/>
    <property type="molecule type" value="Genomic_DNA"/>
</dbReference>
<keyword evidence="4" id="KW-0949">S-adenosyl-L-methionine</keyword>
<dbReference type="PROSITE" id="PS51585">
    <property type="entry name" value="SAM_MT_TPMT"/>
    <property type="match status" value="1"/>
</dbReference>
<dbReference type="Pfam" id="PF05724">
    <property type="entry name" value="TPMT"/>
    <property type="match status" value="1"/>
</dbReference>
<dbReference type="SUPFAM" id="SSF53335">
    <property type="entry name" value="S-adenosyl-L-methionine-dependent methyltransferases"/>
    <property type="match status" value="1"/>
</dbReference>
<dbReference type="InterPro" id="IPR029063">
    <property type="entry name" value="SAM-dependent_MTases_sf"/>
</dbReference>
<dbReference type="Proteomes" id="UP000020218">
    <property type="component" value="Unassembled WGS sequence"/>
</dbReference>
<keyword evidence="1" id="KW-0597">Phosphoprotein</keyword>
<evidence type="ECO:0000256" key="1">
    <source>
        <dbReference type="ARBA" id="ARBA00022553"/>
    </source>
</evidence>
<name>A0A011NUU0_9PROT</name>
<dbReference type="STRING" id="1454001.AW08_01146"/>
<dbReference type="GO" id="GO:0008119">
    <property type="term" value="F:thiopurine S-methyltransferase activity"/>
    <property type="evidence" value="ECO:0007669"/>
    <property type="project" value="UniProtKB-EC"/>
</dbReference>
<dbReference type="PATRIC" id="fig|1454001.3.peg.1169"/>
<dbReference type="GO" id="GO:0032259">
    <property type="term" value="P:methylation"/>
    <property type="evidence" value="ECO:0007669"/>
    <property type="project" value="UniProtKB-KW"/>
</dbReference>
<keyword evidence="6" id="KW-1185">Reference proteome</keyword>
<evidence type="ECO:0000313" key="6">
    <source>
        <dbReference type="Proteomes" id="UP000020218"/>
    </source>
</evidence>